<dbReference type="Proteomes" id="UP000016934">
    <property type="component" value="Unassembled WGS sequence"/>
</dbReference>
<dbReference type="OMA" id="MTSWIDM"/>
<keyword evidence="1" id="KW-0175">Coiled coil</keyword>
<protein>
    <recommendedName>
        <fullName evidence="4">Heterokaryon incompatibility domain-containing protein</fullName>
    </recommendedName>
</protein>
<keyword evidence="3" id="KW-1185">Reference proteome</keyword>
<sequence>MRDKSWDTPYIHGKELEVEDTLGVYDMESKFTVFLSGQRLDFSPERFLHSAWTQGFGTPCIICEEDFDLAIEPPVRLLCLGHDVSVTDPLRQSLPPLHIQNYHLRCLKERSIKYVPVSHPWHPSIAEAYANRTFNMKAAQTCYEAPLRTLMAIRRRFGPDHLLWHDYISIPQWEDNFRGTIILPQIFKIFEASSSCVLHLGQMPPNEIVNTPTFETVSQRSDGLQQFFAAHLFSRLWPIVEFDRAGEAYIMSEKYSILEPKFTVFVKNILDAVREAENLTLSRGVDLVQWIYGLPLFIRERQKNKCLGYVFDMIANLGCRSFRDKFIGASELLRVPDYSKELPADAEDACLWLAERQIQNNDISPLLLRPSGESPHAKARWLNGHQSIVPNMWSWGVQTKPAKTIPQLLDHCVYLDVQYAGDVTHIFTWLRVGNQSLNATMNELNELLESTNESTERLINRIEAVDPYALICCGHISQRIKAPEIRFRISKSSPILKMLHHLIDLSSKEGSEMHFEDSSTLYDDVMSLLALSSSMPLPELEHFENFDLSKLRQQLCDFSEQHLVSISCPRCLHQNLVRAQLWQQPTTDTRLYIIPELGYEYTSNSGVGFFLMKGQVIGRTRFYTSHCSCDQNVTVKIA</sequence>
<dbReference type="eggNOG" id="ENOG502SRQS">
    <property type="taxonomic scope" value="Eukaryota"/>
</dbReference>
<evidence type="ECO:0000256" key="1">
    <source>
        <dbReference type="SAM" id="Coils"/>
    </source>
</evidence>
<dbReference type="EMBL" id="KB445639">
    <property type="protein sequence ID" value="EMD67052.1"/>
    <property type="molecule type" value="Genomic_DNA"/>
</dbReference>
<evidence type="ECO:0008006" key="4">
    <source>
        <dbReference type="Google" id="ProtNLM"/>
    </source>
</evidence>
<dbReference type="KEGG" id="bsc:COCSADRAFT_284390"/>
<feature type="coiled-coil region" evidence="1">
    <location>
        <begin position="434"/>
        <end position="465"/>
    </location>
</feature>
<reference evidence="3" key="2">
    <citation type="journal article" date="2013" name="PLoS Genet.">
        <title>Comparative genome structure, secondary metabolite, and effector coding capacity across Cochliobolus pathogens.</title>
        <authorList>
            <person name="Condon B.J."/>
            <person name="Leng Y."/>
            <person name="Wu D."/>
            <person name="Bushley K.E."/>
            <person name="Ohm R.A."/>
            <person name="Otillar R."/>
            <person name="Martin J."/>
            <person name="Schackwitz W."/>
            <person name="Grimwood J."/>
            <person name="MohdZainudin N."/>
            <person name="Xue C."/>
            <person name="Wang R."/>
            <person name="Manning V.A."/>
            <person name="Dhillon B."/>
            <person name="Tu Z.J."/>
            <person name="Steffenson B.J."/>
            <person name="Salamov A."/>
            <person name="Sun H."/>
            <person name="Lowry S."/>
            <person name="LaButti K."/>
            <person name="Han J."/>
            <person name="Copeland A."/>
            <person name="Lindquist E."/>
            <person name="Barry K."/>
            <person name="Schmutz J."/>
            <person name="Baker S.E."/>
            <person name="Ciuffetti L.M."/>
            <person name="Grigoriev I.V."/>
            <person name="Zhong S."/>
            <person name="Turgeon B.G."/>
        </authorList>
    </citation>
    <scope>NUCLEOTIDE SEQUENCE [LARGE SCALE GENOMIC DNA]</scope>
    <source>
        <strain evidence="3">ND90Pr / ATCC 201652</strain>
    </source>
</reference>
<evidence type="ECO:0000313" key="3">
    <source>
        <dbReference type="Proteomes" id="UP000016934"/>
    </source>
</evidence>
<accession>M2TE79</accession>
<proteinExistence type="predicted"/>
<dbReference type="RefSeq" id="XP_007696806.1">
    <property type="nucleotide sequence ID" value="XM_007698616.1"/>
</dbReference>
<reference evidence="2 3" key="1">
    <citation type="journal article" date="2012" name="PLoS Pathog.">
        <title>Diverse lifestyles and strategies of plant pathogenesis encoded in the genomes of eighteen Dothideomycetes fungi.</title>
        <authorList>
            <person name="Ohm R.A."/>
            <person name="Feau N."/>
            <person name="Henrissat B."/>
            <person name="Schoch C.L."/>
            <person name="Horwitz B.A."/>
            <person name="Barry K.W."/>
            <person name="Condon B.J."/>
            <person name="Copeland A.C."/>
            <person name="Dhillon B."/>
            <person name="Glaser F."/>
            <person name="Hesse C.N."/>
            <person name="Kosti I."/>
            <person name="LaButti K."/>
            <person name="Lindquist E.A."/>
            <person name="Lucas S."/>
            <person name="Salamov A.A."/>
            <person name="Bradshaw R.E."/>
            <person name="Ciuffetti L."/>
            <person name="Hamelin R.C."/>
            <person name="Kema G.H.J."/>
            <person name="Lawrence C."/>
            <person name="Scott J.A."/>
            <person name="Spatafora J.W."/>
            <person name="Turgeon B.G."/>
            <person name="de Wit P.J.G.M."/>
            <person name="Zhong S."/>
            <person name="Goodwin S.B."/>
            <person name="Grigoriev I.V."/>
        </authorList>
    </citation>
    <scope>NUCLEOTIDE SEQUENCE [LARGE SCALE GENOMIC DNA]</scope>
    <source>
        <strain evidence="3">ND90Pr / ATCC 201652</strain>
    </source>
</reference>
<dbReference type="AlphaFoldDB" id="M2TE79"/>
<evidence type="ECO:0000313" key="2">
    <source>
        <dbReference type="EMBL" id="EMD67052.1"/>
    </source>
</evidence>
<gene>
    <name evidence="2" type="ORF">COCSADRAFT_284390</name>
</gene>
<dbReference type="HOGENOM" id="CLU_029135_0_0_1"/>
<dbReference type="OrthoDB" id="5382128at2759"/>
<name>M2TE79_COCSN</name>
<dbReference type="GeneID" id="19135861"/>
<organism evidence="2 3">
    <name type="scientific">Cochliobolus sativus (strain ND90Pr / ATCC 201652)</name>
    <name type="common">Common root rot and spot blotch fungus</name>
    <name type="synonym">Bipolaris sorokiniana</name>
    <dbReference type="NCBI Taxonomy" id="665912"/>
    <lineage>
        <taxon>Eukaryota</taxon>
        <taxon>Fungi</taxon>
        <taxon>Dikarya</taxon>
        <taxon>Ascomycota</taxon>
        <taxon>Pezizomycotina</taxon>
        <taxon>Dothideomycetes</taxon>
        <taxon>Pleosporomycetidae</taxon>
        <taxon>Pleosporales</taxon>
        <taxon>Pleosporineae</taxon>
        <taxon>Pleosporaceae</taxon>
        <taxon>Bipolaris</taxon>
    </lineage>
</organism>